<evidence type="ECO:0000256" key="2">
    <source>
        <dbReference type="ARBA" id="ARBA00003670"/>
    </source>
</evidence>
<evidence type="ECO:0000256" key="11">
    <source>
        <dbReference type="PROSITE-ProRule" id="PRU10111"/>
    </source>
</evidence>
<gene>
    <name evidence="10 13" type="primary">ppc</name>
    <name evidence="13" type="ORF">Pla133_32270</name>
</gene>
<comment type="cofactor">
    <cofactor evidence="1 10">
        <name>Mg(2+)</name>
        <dbReference type="ChEBI" id="CHEBI:18420"/>
    </cofactor>
</comment>
<dbReference type="SUPFAM" id="SSF51621">
    <property type="entry name" value="Phosphoenolpyruvate/pyruvate domain"/>
    <property type="match status" value="1"/>
</dbReference>
<keyword evidence="14" id="KW-1185">Reference proteome</keyword>
<keyword evidence="7 10" id="KW-0456">Lyase</keyword>
<evidence type="ECO:0000256" key="7">
    <source>
        <dbReference type="ARBA" id="ARBA00023239"/>
    </source>
</evidence>
<proteinExistence type="inferred from homology"/>
<dbReference type="InterPro" id="IPR021135">
    <property type="entry name" value="PEP_COase"/>
</dbReference>
<sequence length="908" mass="99109">MDPRIEGAGVRFDAKDRPLRREVARLGALLGELLRELAPPGVYETVEAARLAARRRRRGDASAGAELESLLGAQDPATALEVVRAFSAYFGVVNTAEQTHRLRRRMDYLTAGIAQPGSLRATALELRRRGTTLEQVREALATVVVEPVFTAHPTESVRRTLLRKDQRLAQALVERFGEATLDPVALESLEQRIALEIAAAWQTDEQLPGRPTVADEVEHVLFFLSDVLYRVIPALHEELERALALAYGGEVPVVRPVVRFGSWVGGDMDGNPAVGADTIRAALARHLELVLRRYREELKGLHEHLSQSTSRVDVDDALLERVREYEALLPDAAARIPESYFDLPYRRMLWLMDARLAAKGEGDERGYGPPDDFRADLALIAGSLERHHGARAGLALVRRALWRVDVFGFHLATLDVRQDAAVHRRVVGAVLGDGEYEGRDVHERTARLAAALAGPAPAPPSDPQPESAATLEVFRALAEARTRYGPRAIGPFVVSMAQGADDALAVLLLARVGGCELEGSRVPLDIAPLFETVDDLERGPDVLRALCADATYAAHLDGRGRRQVVMLGYSDSNKDGGIVASRVALDRAQERLVEAAAELRLELVLFHGRGGSVSRGGSKPRAALLAAPPGALAGHARSTEQGEIIGAKFGLRGIATRTLELTLGALLERTAGGDPAQPATDEQRAIAATLGQASRACYRALVHDEPDFIALFEAMTPLDVITRLQIGSRPARRRSMRGVQDLRAIPWVFAWTQCRLVLPGWYGVGTGLEAAIAEHGLDTVRRAAEQWPFLTMLLSDVEMVLAKSDLGIAARYAELAGDVGTALFPRLRAEHERSVAQVLELGGARELLERDPTLQRSIRLRNPYVDPMSFVQIDLLRRWRAGGREDAGLERVLIQTVRGIARGLRNTG</sequence>
<evidence type="ECO:0000256" key="6">
    <source>
        <dbReference type="ARBA" id="ARBA00022842"/>
    </source>
</evidence>
<reference evidence="13 14" key="1">
    <citation type="submission" date="2019-02" db="EMBL/GenBank/DDBJ databases">
        <title>Deep-cultivation of Planctomycetes and their phenomic and genomic characterization uncovers novel biology.</title>
        <authorList>
            <person name="Wiegand S."/>
            <person name="Jogler M."/>
            <person name="Boedeker C."/>
            <person name="Pinto D."/>
            <person name="Vollmers J."/>
            <person name="Rivas-Marin E."/>
            <person name="Kohn T."/>
            <person name="Peeters S.H."/>
            <person name="Heuer A."/>
            <person name="Rast P."/>
            <person name="Oberbeckmann S."/>
            <person name="Bunk B."/>
            <person name="Jeske O."/>
            <person name="Meyerdierks A."/>
            <person name="Storesund J.E."/>
            <person name="Kallscheuer N."/>
            <person name="Luecker S."/>
            <person name="Lage O.M."/>
            <person name="Pohl T."/>
            <person name="Merkel B.J."/>
            <person name="Hornburger P."/>
            <person name="Mueller R.-W."/>
            <person name="Bruemmer F."/>
            <person name="Labrenz M."/>
            <person name="Spormann A.M."/>
            <person name="Op den Camp H."/>
            <person name="Overmann J."/>
            <person name="Amann R."/>
            <person name="Jetten M.S.M."/>
            <person name="Mascher T."/>
            <person name="Medema M.H."/>
            <person name="Devos D.P."/>
            <person name="Kaster A.-K."/>
            <person name="Ovreas L."/>
            <person name="Rohde M."/>
            <person name="Galperin M.Y."/>
            <person name="Jogler C."/>
        </authorList>
    </citation>
    <scope>NUCLEOTIDE SEQUENCE [LARGE SCALE GENOMIC DNA]</scope>
    <source>
        <strain evidence="13 14">Pla133</strain>
    </source>
</reference>
<dbReference type="InterPro" id="IPR015813">
    <property type="entry name" value="Pyrv/PenolPyrv_kinase-like_dom"/>
</dbReference>
<keyword evidence="6 10" id="KW-0460">Magnesium</keyword>
<dbReference type="AlphaFoldDB" id="A0A518BMF3"/>
<evidence type="ECO:0000256" key="12">
    <source>
        <dbReference type="PROSITE-ProRule" id="PRU10112"/>
    </source>
</evidence>
<evidence type="ECO:0000256" key="4">
    <source>
        <dbReference type="ARBA" id="ARBA00012305"/>
    </source>
</evidence>
<keyword evidence="8 10" id="KW-0120">Carbon dioxide fixation</keyword>
<dbReference type="InterPro" id="IPR022805">
    <property type="entry name" value="PEP_COase_bac/pln-type"/>
</dbReference>
<protein>
    <recommendedName>
        <fullName evidence="5 10">Phosphoenolpyruvate carboxylase</fullName>
        <shortName evidence="10">PEPC</shortName>
        <shortName evidence="10">PEPCase</shortName>
        <ecNumber evidence="4 10">4.1.1.31</ecNumber>
    </recommendedName>
</protein>
<dbReference type="PANTHER" id="PTHR30523">
    <property type="entry name" value="PHOSPHOENOLPYRUVATE CARBOXYLASE"/>
    <property type="match status" value="1"/>
</dbReference>
<name>A0A518BMF3_9BACT</name>
<dbReference type="KEGG" id="pbap:Pla133_32270"/>
<organism evidence="13 14">
    <name type="scientific">Engelhardtia mirabilis</name>
    <dbReference type="NCBI Taxonomy" id="2528011"/>
    <lineage>
        <taxon>Bacteria</taxon>
        <taxon>Pseudomonadati</taxon>
        <taxon>Planctomycetota</taxon>
        <taxon>Planctomycetia</taxon>
        <taxon>Planctomycetia incertae sedis</taxon>
        <taxon>Engelhardtia</taxon>
    </lineage>
</organism>
<dbReference type="EC" id="4.1.1.31" evidence="4 10"/>
<comment type="similarity">
    <text evidence="3 10">Belongs to the PEPCase type 1 family.</text>
</comment>
<accession>A0A518BMF3</accession>
<dbReference type="EMBL" id="CP036287">
    <property type="protein sequence ID" value="QDU68133.1"/>
    <property type="molecule type" value="Genomic_DNA"/>
</dbReference>
<dbReference type="Proteomes" id="UP000316921">
    <property type="component" value="Chromosome"/>
</dbReference>
<dbReference type="PANTHER" id="PTHR30523:SF6">
    <property type="entry name" value="PHOSPHOENOLPYRUVATE CARBOXYLASE"/>
    <property type="match status" value="1"/>
</dbReference>
<feature type="active site" evidence="10 12">
    <location>
        <position position="574"/>
    </location>
</feature>
<dbReference type="PROSITE" id="PS00781">
    <property type="entry name" value="PEPCASE_1"/>
    <property type="match status" value="1"/>
</dbReference>
<evidence type="ECO:0000256" key="3">
    <source>
        <dbReference type="ARBA" id="ARBA00008346"/>
    </source>
</evidence>
<dbReference type="NCBIfam" id="NF000584">
    <property type="entry name" value="PRK00009.1"/>
    <property type="match status" value="1"/>
</dbReference>
<comment type="function">
    <text evidence="2 10">Forms oxaloacetate, a four-carbon dicarboxylic acid source for the tricarboxylic acid cycle.</text>
</comment>
<dbReference type="Gene3D" id="1.20.1440.90">
    <property type="entry name" value="Phosphoenolpyruvate/pyruvate domain"/>
    <property type="match status" value="1"/>
</dbReference>
<dbReference type="InterPro" id="IPR033129">
    <property type="entry name" value="PEPCASE_His_AS"/>
</dbReference>
<dbReference type="PRINTS" id="PR00150">
    <property type="entry name" value="PEPCARBXLASE"/>
</dbReference>
<evidence type="ECO:0000256" key="10">
    <source>
        <dbReference type="HAMAP-Rule" id="MF_00595"/>
    </source>
</evidence>
<dbReference type="GO" id="GO:0015977">
    <property type="term" value="P:carbon fixation"/>
    <property type="evidence" value="ECO:0007669"/>
    <property type="project" value="UniProtKB-UniRule"/>
</dbReference>
<dbReference type="InterPro" id="IPR018129">
    <property type="entry name" value="PEP_COase_Lys_AS"/>
</dbReference>
<dbReference type="GO" id="GO:0005829">
    <property type="term" value="C:cytosol"/>
    <property type="evidence" value="ECO:0007669"/>
    <property type="project" value="TreeGrafter"/>
</dbReference>
<evidence type="ECO:0000256" key="5">
    <source>
        <dbReference type="ARBA" id="ARBA00022419"/>
    </source>
</evidence>
<keyword evidence="13" id="KW-0670">Pyruvate</keyword>
<dbReference type="PROSITE" id="PS00393">
    <property type="entry name" value="PEPCASE_2"/>
    <property type="match status" value="1"/>
</dbReference>
<feature type="active site" evidence="10 11">
    <location>
        <position position="152"/>
    </location>
</feature>
<evidence type="ECO:0000256" key="1">
    <source>
        <dbReference type="ARBA" id="ARBA00001946"/>
    </source>
</evidence>
<dbReference type="GO" id="GO:0006107">
    <property type="term" value="P:oxaloacetate metabolic process"/>
    <property type="evidence" value="ECO:0007669"/>
    <property type="project" value="UniProtKB-UniRule"/>
</dbReference>
<dbReference type="GO" id="GO:0006099">
    <property type="term" value="P:tricarboxylic acid cycle"/>
    <property type="evidence" value="ECO:0007669"/>
    <property type="project" value="InterPro"/>
</dbReference>
<evidence type="ECO:0000313" key="14">
    <source>
        <dbReference type="Proteomes" id="UP000316921"/>
    </source>
</evidence>
<evidence type="ECO:0000313" key="13">
    <source>
        <dbReference type="EMBL" id="QDU68133.1"/>
    </source>
</evidence>
<comment type="catalytic activity">
    <reaction evidence="9 10">
        <text>oxaloacetate + phosphate = phosphoenolpyruvate + hydrogencarbonate</text>
        <dbReference type="Rhea" id="RHEA:28370"/>
        <dbReference type="ChEBI" id="CHEBI:16452"/>
        <dbReference type="ChEBI" id="CHEBI:17544"/>
        <dbReference type="ChEBI" id="CHEBI:43474"/>
        <dbReference type="ChEBI" id="CHEBI:58702"/>
        <dbReference type="EC" id="4.1.1.31"/>
    </reaction>
</comment>
<dbReference type="GO" id="GO:0008964">
    <property type="term" value="F:phosphoenolpyruvate carboxylase activity"/>
    <property type="evidence" value="ECO:0007669"/>
    <property type="project" value="UniProtKB-UniRule"/>
</dbReference>
<evidence type="ECO:0000256" key="8">
    <source>
        <dbReference type="ARBA" id="ARBA00023300"/>
    </source>
</evidence>
<comment type="subunit">
    <text evidence="10">Homotetramer.</text>
</comment>
<dbReference type="RefSeq" id="WP_145066892.1">
    <property type="nucleotide sequence ID" value="NZ_CP036287.1"/>
</dbReference>
<evidence type="ECO:0000256" key="9">
    <source>
        <dbReference type="ARBA" id="ARBA00048995"/>
    </source>
</evidence>
<dbReference type="HAMAP" id="MF_00595">
    <property type="entry name" value="PEPcase_type1"/>
    <property type="match status" value="1"/>
</dbReference>
<dbReference type="GO" id="GO:0000287">
    <property type="term" value="F:magnesium ion binding"/>
    <property type="evidence" value="ECO:0007669"/>
    <property type="project" value="UniProtKB-UniRule"/>
</dbReference>
<dbReference type="Pfam" id="PF00311">
    <property type="entry name" value="PEPcase"/>
    <property type="match status" value="1"/>
</dbReference>